<dbReference type="GO" id="GO:0016020">
    <property type="term" value="C:membrane"/>
    <property type="evidence" value="ECO:0007669"/>
    <property type="project" value="InterPro"/>
</dbReference>
<evidence type="ECO:0000313" key="3">
    <source>
        <dbReference type="Proteomes" id="UP000469185"/>
    </source>
</evidence>
<dbReference type="InterPro" id="IPR003425">
    <property type="entry name" value="CCB3/YggT"/>
</dbReference>
<sequence length="95" mass="10555">MSVITQPLSIALWLFFIALLVRLVADWIQVFAREWQPKGPLLVVLEAVYTVTDPPLRALRRVIPPLRIGSVALDLAFIVLIILVRIAQTVVASLG</sequence>
<keyword evidence="1" id="KW-1133">Transmembrane helix</keyword>
<proteinExistence type="predicted"/>
<comment type="caution">
    <text evidence="2">The sequence shown here is derived from an EMBL/GenBank/DDBJ whole genome shotgun (WGS) entry which is preliminary data.</text>
</comment>
<dbReference type="Pfam" id="PF02325">
    <property type="entry name" value="CCB3_YggT"/>
    <property type="match status" value="1"/>
</dbReference>
<evidence type="ECO:0000256" key="1">
    <source>
        <dbReference type="SAM" id="Phobius"/>
    </source>
</evidence>
<accession>A0A6N9YFZ4</accession>
<feature type="transmembrane region" description="Helical" evidence="1">
    <location>
        <begin position="71"/>
        <end position="94"/>
    </location>
</feature>
<keyword evidence="3" id="KW-1185">Reference proteome</keyword>
<evidence type="ECO:0000313" key="2">
    <source>
        <dbReference type="EMBL" id="NED93828.1"/>
    </source>
</evidence>
<dbReference type="RefSeq" id="WP_163815090.1">
    <property type="nucleotide sequence ID" value="NZ_JAAGOB010000001.1"/>
</dbReference>
<gene>
    <name evidence="2" type="ORF">G1H11_00680</name>
</gene>
<keyword evidence="1" id="KW-0812">Transmembrane</keyword>
<reference evidence="2 3" key="1">
    <citation type="submission" date="2020-02" db="EMBL/GenBank/DDBJ databases">
        <authorList>
            <person name="Li X.-J."/>
            <person name="Feng X.-M."/>
        </authorList>
    </citation>
    <scope>NUCLEOTIDE SEQUENCE [LARGE SCALE GENOMIC DNA]</scope>
    <source>
        <strain evidence="2 3">CGMCC 4.7225</strain>
    </source>
</reference>
<dbReference type="AlphaFoldDB" id="A0A6N9YFZ4"/>
<dbReference type="Proteomes" id="UP000469185">
    <property type="component" value="Unassembled WGS sequence"/>
</dbReference>
<organism evidence="2 3">
    <name type="scientific">Phytoactinopolyspora alkaliphila</name>
    <dbReference type="NCBI Taxonomy" id="1783498"/>
    <lineage>
        <taxon>Bacteria</taxon>
        <taxon>Bacillati</taxon>
        <taxon>Actinomycetota</taxon>
        <taxon>Actinomycetes</taxon>
        <taxon>Jiangellales</taxon>
        <taxon>Jiangellaceae</taxon>
        <taxon>Phytoactinopolyspora</taxon>
    </lineage>
</organism>
<dbReference type="EMBL" id="JAAGOB010000001">
    <property type="protein sequence ID" value="NED93828.1"/>
    <property type="molecule type" value="Genomic_DNA"/>
</dbReference>
<keyword evidence="1" id="KW-0472">Membrane</keyword>
<protein>
    <submittedName>
        <fullName evidence="2">YggT family protein</fullName>
    </submittedName>
</protein>
<name>A0A6N9YFZ4_9ACTN</name>